<dbReference type="InterPro" id="IPR017853">
    <property type="entry name" value="GH"/>
</dbReference>
<feature type="compositionally biased region" description="Basic and acidic residues" evidence="4">
    <location>
        <begin position="399"/>
        <end position="420"/>
    </location>
</feature>
<dbReference type="Proteomes" id="UP000011717">
    <property type="component" value="Unassembled WGS sequence"/>
</dbReference>
<dbReference type="Pfam" id="PF00128">
    <property type="entry name" value="Alpha-amylase"/>
    <property type="match status" value="1"/>
</dbReference>
<dbReference type="EMBL" id="AMRV01000007">
    <property type="protein sequence ID" value="EMD82367.1"/>
    <property type="molecule type" value="Genomic_DNA"/>
</dbReference>
<proteinExistence type="inferred from homology"/>
<feature type="domain" description="Glycosyl hydrolase family 13 catalytic" evidence="5">
    <location>
        <begin position="41"/>
        <end position="420"/>
    </location>
</feature>
<dbReference type="GO" id="GO:0009313">
    <property type="term" value="P:oligosaccharide catabolic process"/>
    <property type="evidence" value="ECO:0007669"/>
    <property type="project" value="TreeGrafter"/>
</dbReference>
<dbReference type="RefSeq" id="WP_008602618.1">
    <property type="nucleotide sequence ID" value="NZ_AMRV01000007.1"/>
</dbReference>
<keyword evidence="2" id="KW-0378">Hydrolase</keyword>
<accession>M2U321</accession>
<gene>
    <name evidence="6" type="ORF">C725_2088</name>
</gene>
<comment type="caution">
    <text evidence="6">The sequence shown here is derived from an EMBL/GenBank/DDBJ whole genome shotgun (WGS) entry which is preliminary data.</text>
</comment>
<evidence type="ECO:0000313" key="6">
    <source>
        <dbReference type="EMBL" id="EMD82367.1"/>
    </source>
</evidence>
<dbReference type="PATRIC" id="fig|1234595.3.peg.2089"/>
<dbReference type="PANTHER" id="PTHR10357">
    <property type="entry name" value="ALPHA-AMYLASE FAMILY MEMBER"/>
    <property type="match status" value="1"/>
</dbReference>
<evidence type="ECO:0000256" key="3">
    <source>
        <dbReference type="ARBA" id="ARBA00023295"/>
    </source>
</evidence>
<dbReference type="GO" id="GO:0004556">
    <property type="term" value="F:alpha-amylase activity"/>
    <property type="evidence" value="ECO:0007669"/>
    <property type="project" value="TreeGrafter"/>
</dbReference>
<dbReference type="PANTHER" id="PTHR10357:SF179">
    <property type="entry name" value="NEUTRAL AND BASIC AMINO ACID TRANSPORT PROTEIN RBAT"/>
    <property type="match status" value="1"/>
</dbReference>
<organism evidence="6 7">
    <name type="scientific">Pacificimonas flava</name>
    <dbReference type="NCBI Taxonomy" id="1234595"/>
    <lineage>
        <taxon>Bacteria</taxon>
        <taxon>Pseudomonadati</taxon>
        <taxon>Pseudomonadota</taxon>
        <taxon>Alphaproteobacteria</taxon>
        <taxon>Sphingomonadales</taxon>
        <taxon>Sphingosinicellaceae</taxon>
        <taxon>Pacificimonas</taxon>
    </lineage>
</organism>
<name>M2U321_9SPHN</name>
<evidence type="ECO:0000313" key="7">
    <source>
        <dbReference type="Proteomes" id="UP000011717"/>
    </source>
</evidence>
<feature type="region of interest" description="Disordered" evidence="4">
    <location>
        <begin position="399"/>
        <end position="422"/>
    </location>
</feature>
<dbReference type="SUPFAM" id="SSF51445">
    <property type="entry name" value="(Trans)glycosidases"/>
    <property type="match status" value="1"/>
</dbReference>
<dbReference type="InterPro" id="IPR006047">
    <property type="entry name" value="GH13_cat_dom"/>
</dbReference>
<evidence type="ECO:0000256" key="4">
    <source>
        <dbReference type="SAM" id="MobiDB-lite"/>
    </source>
</evidence>
<evidence type="ECO:0000259" key="5">
    <source>
        <dbReference type="SMART" id="SM00642"/>
    </source>
</evidence>
<protein>
    <submittedName>
        <fullName evidence="6">Maltodextrin glucosidase</fullName>
    </submittedName>
</protein>
<dbReference type="FunFam" id="3.90.400.10:FF:000002">
    <property type="entry name" value="Sucrose isomerase"/>
    <property type="match status" value="1"/>
</dbReference>
<keyword evidence="7" id="KW-1185">Reference proteome</keyword>
<dbReference type="Gene3D" id="3.90.400.10">
    <property type="entry name" value="Oligo-1,6-glucosidase, Domain 2"/>
    <property type="match status" value="1"/>
</dbReference>
<evidence type="ECO:0000256" key="2">
    <source>
        <dbReference type="ARBA" id="ARBA00022801"/>
    </source>
</evidence>
<reference evidence="6 7" key="1">
    <citation type="journal article" date="2013" name="Genome Announc.">
        <title>Draft Genome Sequence of Strain JLT2015T, Belonging to the Family Sphingomonadaceae of the Alphaproteobacteria.</title>
        <authorList>
            <person name="Tang K."/>
            <person name="Liu K."/>
            <person name="Li S."/>
            <person name="Jiao N."/>
        </authorList>
    </citation>
    <scope>NUCLEOTIDE SEQUENCE [LARGE SCALE GENOMIC DNA]</scope>
    <source>
        <strain evidence="6 7">JLT2015</strain>
    </source>
</reference>
<dbReference type="InterPro" id="IPR045857">
    <property type="entry name" value="O16G_dom_2"/>
</dbReference>
<dbReference type="CDD" id="cd11331">
    <property type="entry name" value="AmyAc_OligoGlu_like"/>
    <property type="match status" value="1"/>
</dbReference>
<keyword evidence="3" id="KW-0326">Glycosidase</keyword>
<evidence type="ECO:0000256" key="1">
    <source>
        <dbReference type="ARBA" id="ARBA00008061"/>
    </source>
</evidence>
<dbReference type="SMART" id="SM00642">
    <property type="entry name" value="Aamy"/>
    <property type="match status" value="1"/>
</dbReference>
<dbReference type="Gene3D" id="3.20.20.80">
    <property type="entry name" value="Glycosidases"/>
    <property type="match status" value="2"/>
</dbReference>
<dbReference type="AlphaFoldDB" id="M2U321"/>
<sequence>MADAASTGAGFSIPIRGGRWHGRTMQDGEQHAWWQRGVIYQIYARSFQDSDGDGVGDLQGIAARLDHVAALGVDAIWLSPIFPSPMADFGYDVADYCGIEPMFGDLAAFDRLVAQVHQRGLKLLLDFVPNHSSDQHPWFLESRSSRDNPKRDWYIWRDPAPGGGPPNNWISDFGGSAWEWDAKTGQYYLHAFLPQQPDLNWRNPELKRAMLDVLRFWLDRGVDGFRIDVLWHIVKSEGLPDNPLNPDWGPERTERDRLIQQHSTDQPEAHAISAEFRALTDSYADRVLIGEIFLPNDRHARWYGTPDAPQVHLPFNFQLIENAWEAPRLRVVIADYLASLPPHGWPNWVLGSHDAPRIAGRIGERQARVAMMLLLTLRGTPTLYQGDELAIGEVPIPPERIRDPQHHRQPHLDIGRDRSRTPMPWDGSQPHAGFSSTEPWLPLNPDWPTRNVAAQEQDPASMLALTRALLAMRRAEPALAVGGMRLLDAPDGVLAYEREHGERRLTILLNLTPRSIAAPWEGTPLFSTLDRAADPGMLRPDEGLIVA</sequence>
<comment type="similarity">
    <text evidence="1">Belongs to the glycosyl hydrolase 13 family.</text>
</comment>